<dbReference type="SUPFAM" id="SSF47802">
    <property type="entry name" value="DNA polymerase beta, N-terminal domain-like"/>
    <property type="match status" value="1"/>
</dbReference>
<keyword evidence="12 17" id="KW-0234">DNA repair</keyword>
<evidence type="ECO:0000313" key="21">
    <source>
        <dbReference type="Proteomes" id="UP000054632"/>
    </source>
</evidence>
<evidence type="ECO:0000256" key="3">
    <source>
        <dbReference type="ARBA" id="ARBA00008323"/>
    </source>
</evidence>
<dbReference type="AlphaFoldDB" id="A0A0V1EY07"/>
<dbReference type="Pfam" id="PF14791">
    <property type="entry name" value="DNA_pol_B_thumb"/>
    <property type="match status" value="1"/>
</dbReference>
<keyword evidence="18" id="KW-0175">Coiled coil</keyword>
<comment type="cofactor">
    <cofactor evidence="1">
        <name>Mn(2+)</name>
        <dbReference type="ChEBI" id="CHEBI:29035"/>
    </cofactor>
</comment>
<dbReference type="InterPro" id="IPR036420">
    <property type="entry name" value="BRCT_dom_sf"/>
</dbReference>
<keyword evidence="14 17" id="KW-0539">Nucleus</keyword>
<dbReference type="PRINTS" id="PR00870">
    <property type="entry name" value="DNAPOLXBETA"/>
</dbReference>
<feature type="coiled-coil region" evidence="18">
    <location>
        <begin position="568"/>
        <end position="595"/>
    </location>
</feature>
<evidence type="ECO:0000256" key="13">
    <source>
        <dbReference type="ARBA" id="ARBA00023239"/>
    </source>
</evidence>
<evidence type="ECO:0000256" key="6">
    <source>
        <dbReference type="ARBA" id="ARBA00022695"/>
    </source>
</evidence>
<accession>A0A0V1EY07</accession>
<dbReference type="Pfam" id="PF14716">
    <property type="entry name" value="HHH_8"/>
    <property type="match status" value="1"/>
</dbReference>
<dbReference type="GO" id="GO:0003677">
    <property type="term" value="F:DNA binding"/>
    <property type="evidence" value="ECO:0007669"/>
    <property type="project" value="UniProtKB-UniRule"/>
</dbReference>
<dbReference type="SUPFAM" id="SSF81585">
    <property type="entry name" value="PsbU/PolX domain-like"/>
    <property type="match status" value="1"/>
</dbReference>
<keyword evidence="5 17" id="KW-0808">Transferase</keyword>
<comment type="catalytic activity">
    <reaction evidence="15 17">
        <text>DNA(n) + a 2'-deoxyribonucleoside 5'-triphosphate = DNA(n+1) + diphosphate</text>
        <dbReference type="Rhea" id="RHEA:22508"/>
        <dbReference type="Rhea" id="RHEA-COMP:17339"/>
        <dbReference type="Rhea" id="RHEA-COMP:17340"/>
        <dbReference type="ChEBI" id="CHEBI:33019"/>
        <dbReference type="ChEBI" id="CHEBI:61560"/>
        <dbReference type="ChEBI" id="CHEBI:173112"/>
        <dbReference type="EC" id="2.7.7.7"/>
    </reaction>
</comment>
<evidence type="ECO:0000259" key="19">
    <source>
        <dbReference type="PROSITE" id="PS50172"/>
    </source>
</evidence>
<keyword evidence="6 17" id="KW-0548">Nucleotidyltransferase</keyword>
<keyword evidence="13" id="KW-0456">Lyase</keyword>
<evidence type="ECO:0000256" key="18">
    <source>
        <dbReference type="SAM" id="Coils"/>
    </source>
</evidence>
<keyword evidence="8" id="KW-0479">Metal-binding</keyword>
<keyword evidence="4" id="KW-0237">DNA synthesis</keyword>
<evidence type="ECO:0000256" key="4">
    <source>
        <dbReference type="ARBA" id="ARBA00022634"/>
    </source>
</evidence>
<dbReference type="Gene3D" id="3.40.50.10190">
    <property type="entry name" value="BRCT domain"/>
    <property type="match status" value="1"/>
</dbReference>
<dbReference type="GO" id="GO:0016829">
    <property type="term" value="F:lyase activity"/>
    <property type="evidence" value="ECO:0007669"/>
    <property type="project" value="UniProtKB-KW"/>
</dbReference>
<dbReference type="GO" id="GO:0005634">
    <property type="term" value="C:nucleus"/>
    <property type="evidence" value="ECO:0007669"/>
    <property type="project" value="UniProtKB-SubCell"/>
</dbReference>
<evidence type="ECO:0000256" key="2">
    <source>
        <dbReference type="ARBA" id="ARBA00004123"/>
    </source>
</evidence>
<dbReference type="SMART" id="SM00483">
    <property type="entry name" value="POLXc"/>
    <property type="match status" value="1"/>
</dbReference>
<proteinExistence type="inferred from homology"/>
<evidence type="ECO:0000256" key="9">
    <source>
        <dbReference type="ARBA" id="ARBA00022763"/>
    </source>
</evidence>
<organism evidence="20 21">
    <name type="scientific">Trichinella pseudospiralis</name>
    <name type="common">Parasitic roundworm</name>
    <dbReference type="NCBI Taxonomy" id="6337"/>
    <lineage>
        <taxon>Eukaryota</taxon>
        <taxon>Metazoa</taxon>
        <taxon>Ecdysozoa</taxon>
        <taxon>Nematoda</taxon>
        <taxon>Enoplea</taxon>
        <taxon>Dorylaimia</taxon>
        <taxon>Trichinellida</taxon>
        <taxon>Trichinellidae</taxon>
        <taxon>Trichinella</taxon>
    </lineage>
</organism>
<gene>
    <name evidence="20" type="primary">POLL</name>
    <name evidence="20" type="ORF">T4A_14043</name>
</gene>
<dbReference type="InterPro" id="IPR027421">
    <property type="entry name" value="DNA_pol_lamdba_lyase_dom_sf"/>
</dbReference>
<name>A0A0V1EY07_TRIPS</name>
<dbReference type="InterPro" id="IPR028207">
    <property type="entry name" value="DNA_pol_B_palm_palm"/>
</dbReference>
<dbReference type="PROSITE" id="PS50172">
    <property type="entry name" value="BRCT"/>
    <property type="match status" value="1"/>
</dbReference>
<feature type="domain" description="BRCT" evidence="19">
    <location>
        <begin position="1"/>
        <end position="91"/>
    </location>
</feature>
<dbReference type="FunFam" id="3.30.460.10:FF:000020">
    <property type="entry name" value="DNA polymerase lambda"/>
    <property type="match status" value="1"/>
</dbReference>
<dbReference type="PRINTS" id="PR00869">
    <property type="entry name" value="DNAPOLX"/>
</dbReference>
<dbReference type="GO" id="GO:0003887">
    <property type="term" value="F:DNA-directed DNA polymerase activity"/>
    <property type="evidence" value="ECO:0007669"/>
    <property type="project" value="UniProtKB-UniRule"/>
</dbReference>
<feature type="active site" description="Nucleophile; Schiff-base intermediate with DNA; for 5'-dRP lyase activity" evidence="16">
    <location>
        <position position="197"/>
    </location>
</feature>
<dbReference type="Gene3D" id="1.10.150.20">
    <property type="entry name" value="5' to 3' exonuclease, C-terminal subdomain"/>
    <property type="match status" value="1"/>
</dbReference>
<dbReference type="InterPro" id="IPR022312">
    <property type="entry name" value="DNA_pol_X"/>
</dbReference>
<dbReference type="Pfam" id="PF14792">
    <property type="entry name" value="DNA_pol_B_palm"/>
    <property type="match status" value="1"/>
</dbReference>
<evidence type="ECO:0000256" key="14">
    <source>
        <dbReference type="ARBA" id="ARBA00023242"/>
    </source>
</evidence>
<evidence type="ECO:0000256" key="5">
    <source>
        <dbReference type="ARBA" id="ARBA00022679"/>
    </source>
</evidence>
<comment type="subcellular location">
    <subcellularLocation>
        <location evidence="2 17">Nucleus</location>
    </subcellularLocation>
</comment>
<comment type="function">
    <text evidence="17">DNA polymerase that functions in several pathways of DNA repair. Involved in base excision repair (BER) responsible for repair of lesions that give rise to abasic (AP) sites in DNA. Also contributes to DNA double-strand break repair by non-homologous end joining and homologous recombination. Has both template-dependent and template-independent (terminal transferase) DNA polymerase activities. Has also a 5'-deoxyribose-5-phosphate lyase (dRP lyase) activity.</text>
</comment>
<evidence type="ECO:0000313" key="20">
    <source>
        <dbReference type="EMBL" id="KRY78842.1"/>
    </source>
</evidence>
<protein>
    <recommendedName>
        <fullName evidence="17">DNA polymerase</fullName>
        <ecNumber evidence="17">2.7.7.7</ecNumber>
    </recommendedName>
</protein>
<evidence type="ECO:0000256" key="1">
    <source>
        <dbReference type="ARBA" id="ARBA00001936"/>
    </source>
</evidence>
<dbReference type="Gene3D" id="1.10.150.110">
    <property type="entry name" value="DNA polymerase beta, N-terminal domain-like"/>
    <property type="match status" value="1"/>
</dbReference>
<keyword evidence="11" id="KW-0238">DNA-binding</keyword>
<dbReference type="CDD" id="cd00141">
    <property type="entry name" value="NT_POLXc"/>
    <property type="match status" value="1"/>
</dbReference>
<dbReference type="SUPFAM" id="SSF52113">
    <property type="entry name" value="BRCT domain"/>
    <property type="match status" value="1"/>
</dbReference>
<dbReference type="EMBL" id="JYDR01000003">
    <property type="protein sequence ID" value="KRY78842.1"/>
    <property type="molecule type" value="Genomic_DNA"/>
</dbReference>
<dbReference type="Proteomes" id="UP000054632">
    <property type="component" value="Unassembled WGS sequence"/>
</dbReference>
<dbReference type="InterPro" id="IPR001357">
    <property type="entry name" value="BRCT_dom"/>
</dbReference>
<keyword evidence="9 17" id="KW-0227">DNA damage</keyword>
<dbReference type="FunFam" id="1.10.150.110:FF:000005">
    <property type="entry name" value="DNA polymerase POL4"/>
    <property type="match status" value="1"/>
</dbReference>
<dbReference type="SUPFAM" id="SSF81301">
    <property type="entry name" value="Nucleotidyltransferase"/>
    <property type="match status" value="1"/>
</dbReference>
<dbReference type="Pfam" id="PF10391">
    <property type="entry name" value="DNA_pol_lambd_f"/>
    <property type="match status" value="1"/>
</dbReference>
<evidence type="ECO:0000256" key="15">
    <source>
        <dbReference type="ARBA" id="ARBA00049244"/>
    </source>
</evidence>
<comment type="similarity">
    <text evidence="3 17">Belongs to the DNA polymerase type-X family.</text>
</comment>
<dbReference type="GO" id="GO:0006303">
    <property type="term" value="P:double-strand break repair via nonhomologous end joining"/>
    <property type="evidence" value="ECO:0007669"/>
    <property type="project" value="TreeGrafter"/>
</dbReference>
<evidence type="ECO:0000256" key="10">
    <source>
        <dbReference type="ARBA" id="ARBA00022932"/>
    </source>
</evidence>
<dbReference type="InterPro" id="IPR019843">
    <property type="entry name" value="DNA_pol-X_BS"/>
</dbReference>
<dbReference type="InterPro" id="IPR018944">
    <property type="entry name" value="DNA_pol_lambd_fingers_domain"/>
</dbReference>
<dbReference type="GO" id="GO:0046872">
    <property type="term" value="F:metal ion binding"/>
    <property type="evidence" value="ECO:0007669"/>
    <property type="project" value="UniProtKB-UniRule"/>
</dbReference>
<evidence type="ECO:0000256" key="7">
    <source>
        <dbReference type="ARBA" id="ARBA00022705"/>
    </source>
</evidence>
<evidence type="ECO:0000256" key="17">
    <source>
        <dbReference type="RuleBase" id="RU366014"/>
    </source>
</evidence>
<dbReference type="PANTHER" id="PTHR11276:SF28">
    <property type="entry name" value="DNA POLYMERASE LAMBDA"/>
    <property type="match status" value="1"/>
</dbReference>
<dbReference type="InterPro" id="IPR029398">
    <property type="entry name" value="PolB_thumb"/>
</dbReference>
<dbReference type="InterPro" id="IPR002054">
    <property type="entry name" value="DNA-dir_DNA_pol_X"/>
</dbReference>
<evidence type="ECO:0000256" key="12">
    <source>
        <dbReference type="ARBA" id="ARBA00023204"/>
    </source>
</evidence>
<dbReference type="InterPro" id="IPR010996">
    <property type="entry name" value="HHH_MUS81"/>
</dbReference>
<reference evidence="20 21" key="1">
    <citation type="submission" date="2015-01" db="EMBL/GenBank/DDBJ databases">
        <title>Evolution of Trichinella species and genotypes.</title>
        <authorList>
            <person name="Korhonen P.K."/>
            <person name="Edoardo P."/>
            <person name="Giuseppe L.R."/>
            <person name="Gasser R.B."/>
        </authorList>
    </citation>
    <scope>NUCLEOTIDE SEQUENCE [LARGE SCALE GENOMIC DNA]</scope>
    <source>
        <strain evidence="20">ISS13</strain>
    </source>
</reference>
<dbReference type="FunFam" id="1.10.150.20:FF:000010">
    <property type="entry name" value="DNA polymerase lambda"/>
    <property type="match status" value="1"/>
</dbReference>
<comment type="caution">
    <text evidence="20">The sequence shown here is derived from an EMBL/GenBank/DDBJ whole genome shotgun (WGS) entry which is preliminary data.</text>
</comment>
<evidence type="ECO:0000256" key="16">
    <source>
        <dbReference type="PIRSR" id="PIRSR622312-50"/>
    </source>
</evidence>
<dbReference type="InterPro" id="IPR037160">
    <property type="entry name" value="DNA_Pol_thumb_sf"/>
</dbReference>
<keyword evidence="10 17" id="KW-0239">DNA-directed DNA polymerase</keyword>
<dbReference type="EC" id="2.7.7.7" evidence="17"/>
<dbReference type="Gene3D" id="3.30.460.10">
    <property type="entry name" value="Beta Polymerase, domain 2"/>
    <property type="match status" value="1"/>
</dbReference>
<dbReference type="PANTHER" id="PTHR11276">
    <property type="entry name" value="DNA POLYMERASE TYPE-X FAMILY MEMBER"/>
    <property type="match status" value="1"/>
</dbReference>
<dbReference type="InterPro" id="IPR002008">
    <property type="entry name" value="DNA_pol_X_beta-like"/>
</dbReference>
<dbReference type="PROSITE" id="PS00522">
    <property type="entry name" value="DNA_POLYMERASE_X"/>
    <property type="match status" value="1"/>
</dbReference>
<sequence>MFNGIAIFIIPVNVLSSRMQVLNRNIEKYNGIVAKELDRKVSTVLLDDDVLKLNNFWKKRVYFSRAKLLKLSWLSECIKRGTFVDEEPFILALNLIEEPSLLNHAECSSEAADLIQNKELSVKPSVSCCDEWKTSCFKNEIIHQLETLRDSYKSMNESWRALAYDKAISSIKQCKEPITSKEMLSELPGIGKKIASKIWELYEEGKIEKVNEFASNEKIQVLKLFNSIWGVGPRTAEKWYLQGLRTIEDVQRNVTLTDQEYIGFKYREEILLKIPRPEVEEIAKTVTDAAYKINNNFICDICGSYRRGEEECGDVDILITHPDGKSYSNIVYQLVTVMKDSGFLTDSLTDINWNSSKYMGVCQLKSGSNLHRRIDIIAVPPAEYATALLYLTGSAEFVRGLYGKAKSMQMKLNQHGLWINVNRANGRVIDRGKRSWPNHLEPLHRYRYLPRPITGMHEFDYESMEATPDHFPDKLEIRPKLWVAWLYRQPSNEPRWIKRDIELLFGVKPKLLEMNIFKNMPYWNKRLWKIKHLIEVKPIVFPNGEPTEEDIPYMRLFPDGRCIVDKAMKLDTLEADELNEEKNELTAKYFNEKLRFKWNRFEDILEDAPWTDPKQTMDHFNFDFRIKMKLLLTDNEIYRKQNDAEFKVVLSSHQPFLKRFN</sequence>
<keyword evidence="7" id="KW-0235">DNA replication</keyword>
<dbReference type="Gene3D" id="3.30.210.10">
    <property type="entry name" value="DNA polymerase, thumb domain"/>
    <property type="match status" value="1"/>
</dbReference>
<dbReference type="InterPro" id="IPR043519">
    <property type="entry name" value="NT_sf"/>
</dbReference>
<evidence type="ECO:0000256" key="8">
    <source>
        <dbReference type="ARBA" id="ARBA00022723"/>
    </source>
</evidence>
<dbReference type="GO" id="GO:0006260">
    <property type="term" value="P:DNA replication"/>
    <property type="evidence" value="ECO:0007669"/>
    <property type="project" value="UniProtKB-KW"/>
</dbReference>
<evidence type="ECO:0000256" key="11">
    <source>
        <dbReference type="ARBA" id="ARBA00023125"/>
    </source>
</evidence>